<reference evidence="1" key="2">
    <citation type="submission" date="2020-11" db="EMBL/GenBank/DDBJ databases">
        <authorList>
            <person name="McCartney M.A."/>
            <person name="Auch B."/>
            <person name="Kono T."/>
            <person name="Mallez S."/>
            <person name="Becker A."/>
            <person name="Gohl D.M."/>
            <person name="Silverstein K.A.T."/>
            <person name="Koren S."/>
            <person name="Bechman K.B."/>
            <person name="Herman A."/>
            <person name="Abrahante J.E."/>
            <person name="Garbe J."/>
        </authorList>
    </citation>
    <scope>NUCLEOTIDE SEQUENCE</scope>
    <source>
        <strain evidence="1">Duluth1</strain>
        <tissue evidence="1">Whole animal</tissue>
    </source>
</reference>
<accession>A0A9D4R4V5</accession>
<proteinExistence type="predicted"/>
<protein>
    <submittedName>
        <fullName evidence="1">Uncharacterized protein</fullName>
    </submittedName>
</protein>
<evidence type="ECO:0000313" key="1">
    <source>
        <dbReference type="EMBL" id="KAH3854308.1"/>
    </source>
</evidence>
<name>A0A9D4R4V5_DREPO</name>
<organism evidence="1 2">
    <name type="scientific">Dreissena polymorpha</name>
    <name type="common">Zebra mussel</name>
    <name type="synonym">Mytilus polymorpha</name>
    <dbReference type="NCBI Taxonomy" id="45954"/>
    <lineage>
        <taxon>Eukaryota</taxon>
        <taxon>Metazoa</taxon>
        <taxon>Spiralia</taxon>
        <taxon>Lophotrochozoa</taxon>
        <taxon>Mollusca</taxon>
        <taxon>Bivalvia</taxon>
        <taxon>Autobranchia</taxon>
        <taxon>Heteroconchia</taxon>
        <taxon>Euheterodonta</taxon>
        <taxon>Imparidentia</taxon>
        <taxon>Neoheterodontei</taxon>
        <taxon>Myida</taxon>
        <taxon>Dreissenoidea</taxon>
        <taxon>Dreissenidae</taxon>
        <taxon>Dreissena</taxon>
    </lineage>
</organism>
<dbReference type="AlphaFoldDB" id="A0A9D4R4V5"/>
<dbReference type="EMBL" id="JAIWYP010000003">
    <property type="protein sequence ID" value="KAH3854308.1"/>
    <property type="molecule type" value="Genomic_DNA"/>
</dbReference>
<comment type="caution">
    <text evidence="1">The sequence shown here is derived from an EMBL/GenBank/DDBJ whole genome shotgun (WGS) entry which is preliminary data.</text>
</comment>
<evidence type="ECO:0000313" key="2">
    <source>
        <dbReference type="Proteomes" id="UP000828390"/>
    </source>
</evidence>
<gene>
    <name evidence="1" type="ORF">DPMN_096845</name>
</gene>
<sequence length="196" mass="21965">MTGNLSVIEELAQVENQSSPNVDNPVEEHHFLSDNKAANVQCCTDDVVDKAANVECCKDHVNDKAAKVECCKDHVNDKAAKVECCKDHVNDKAAKVEWCKKDADEISVDNSLDLFWCKTDPEDANNAQVDENAFSIHRINNAATENVKAAVEHDVSAKSSIENEIVADALSDFCVEEKKRQKLNLSKLFRRFFRRK</sequence>
<dbReference type="Proteomes" id="UP000828390">
    <property type="component" value="Unassembled WGS sequence"/>
</dbReference>
<reference evidence="1" key="1">
    <citation type="journal article" date="2019" name="bioRxiv">
        <title>The Genome of the Zebra Mussel, Dreissena polymorpha: A Resource for Invasive Species Research.</title>
        <authorList>
            <person name="McCartney M.A."/>
            <person name="Auch B."/>
            <person name="Kono T."/>
            <person name="Mallez S."/>
            <person name="Zhang Y."/>
            <person name="Obille A."/>
            <person name="Becker A."/>
            <person name="Abrahante J.E."/>
            <person name="Garbe J."/>
            <person name="Badalamenti J.P."/>
            <person name="Herman A."/>
            <person name="Mangelson H."/>
            <person name="Liachko I."/>
            <person name="Sullivan S."/>
            <person name="Sone E.D."/>
            <person name="Koren S."/>
            <person name="Silverstein K.A.T."/>
            <person name="Beckman K.B."/>
            <person name="Gohl D.M."/>
        </authorList>
    </citation>
    <scope>NUCLEOTIDE SEQUENCE</scope>
    <source>
        <strain evidence="1">Duluth1</strain>
        <tissue evidence="1">Whole animal</tissue>
    </source>
</reference>
<keyword evidence="2" id="KW-1185">Reference proteome</keyword>